<dbReference type="SUPFAM" id="SSF51905">
    <property type="entry name" value="FAD/NAD(P)-binding domain"/>
    <property type="match status" value="1"/>
</dbReference>
<organism evidence="14 15">
    <name type="scientific">Mesorhizobium onobrychidis</name>
    <dbReference type="NCBI Taxonomy" id="2775404"/>
    <lineage>
        <taxon>Bacteria</taxon>
        <taxon>Pseudomonadati</taxon>
        <taxon>Pseudomonadota</taxon>
        <taxon>Alphaproteobacteria</taxon>
        <taxon>Hyphomicrobiales</taxon>
        <taxon>Phyllobacteriaceae</taxon>
        <taxon>Mesorhizobium</taxon>
    </lineage>
</organism>
<protein>
    <recommendedName>
        <fullName evidence="4 10">L-aspartate oxidase</fullName>
        <ecNumber evidence="4 10">1.4.3.16</ecNumber>
    </recommendedName>
</protein>
<dbReference type="InterPro" id="IPR005288">
    <property type="entry name" value="NadB"/>
</dbReference>
<dbReference type="InterPro" id="IPR027477">
    <property type="entry name" value="Succ_DH/fumarate_Rdtase_cat_sf"/>
</dbReference>
<evidence type="ECO:0000259" key="13">
    <source>
        <dbReference type="Pfam" id="PF02910"/>
    </source>
</evidence>
<evidence type="ECO:0000256" key="2">
    <source>
        <dbReference type="ARBA" id="ARBA00004950"/>
    </source>
</evidence>
<gene>
    <name evidence="14" type="ORF">IHQ72_32470</name>
</gene>
<keyword evidence="7 11" id="KW-0274">FAD</keyword>
<dbReference type="Gene3D" id="1.20.58.100">
    <property type="entry name" value="Fumarate reductase/succinate dehydrogenase flavoprotein-like, C-terminal domain"/>
    <property type="match status" value="1"/>
</dbReference>
<dbReference type="PANTHER" id="PTHR42716">
    <property type="entry name" value="L-ASPARTATE OXIDASE"/>
    <property type="match status" value="1"/>
</dbReference>
<dbReference type="GO" id="GO:0008734">
    <property type="term" value="F:L-aspartate oxidase activity"/>
    <property type="evidence" value="ECO:0007669"/>
    <property type="project" value="UniProtKB-EC"/>
</dbReference>
<proteinExistence type="inferred from homology"/>
<evidence type="ECO:0000256" key="11">
    <source>
        <dbReference type="RuleBase" id="RU362049"/>
    </source>
</evidence>
<dbReference type="InterPro" id="IPR015939">
    <property type="entry name" value="Fum_Rdtase/Succ_DH_flav-like_C"/>
</dbReference>
<dbReference type="InterPro" id="IPR036188">
    <property type="entry name" value="FAD/NAD-bd_sf"/>
</dbReference>
<sequence>MSLDVHDIAGAPVIIGSGIAGMMTALRLAPEPVVLLSNAQLGTGSCSELAQGGLAASLGRDDGPELHVGDTLAAGDGLCEETTVRRTVRAAPEAIKTLERFGVAFDRRADGALRLGLEAAHSQRRIVHAAGDATGRELVSALIAAVRRTPSITILENVEARRLIVEGGSIVAVVAAGHTGAVALPTRRAVLATGGIGGLFCYSTNPPGSWGHGLALAAWAGAELADLEFVQFHPTALDGPRRPMPLVSEAVRGEGAVLIDERGERFLAETPGGELAPRDVVARAVWRQLAAGRRVFLDARQCLGPRFGERFPAIADLCRKAGVDPATDPIPVRPAAHYHMGGVAVDATGRSSVEGLWACGEVARTGLHGANRLASNSLTELVVTASWVAESVAGASLTRRRHICSTFVPPRPDPSAIRAVVSAALGIIRHGETMHEAVTTLLPSAAHDSAGSGPALVALMIAIAALRREESRGAHCRSDFPSRDADARSSRLTLSSALQAAAALSCRAPVRST</sequence>
<evidence type="ECO:0000256" key="3">
    <source>
        <dbReference type="ARBA" id="ARBA00008562"/>
    </source>
</evidence>
<evidence type="ECO:0000313" key="14">
    <source>
        <dbReference type="EMBL" id="UVC15220.1"/>
    </source>
</evidence>
<dbReference type="PANTHER" id="PTHR42716:SF2">
    <property type="entry name" value="L-ASPARTATE OXIDASE, CHLOROPLASTIC"/>
    <property type="match status" value="1"/>
</dbReference>
<dbReference type="Gene3D" id="3.50.50.60">
    <property type="entry name" value="FAD/NAD(P)-binding domain"/>
    <property type="match status" value="1"/>
</dbReference>
<dbReference type="Pfam" id="PF02910">
    <property type="entry name" value="Succ_DH_flav_C"/>
    <property type="match status" value="1"/>
</dbReference>
<keyword evidence="5 11" id="KW-0285">Flavoprotein</keyword>
<evidence type="ECO:0000256" key="1">
    <source>
        <dbReference type="ARBA" id="ARBA00001974"/>
    </source>
</evidence>
<comment type="pathway">
    <text evidence="2 11">Cofactor biosynthesis; NAD(+) biosynthesis; iminoaspartate from L-aspartate (oxidase route): step 1/1.</text>
</comment>
<comment type="cofactor">
    <cofactor evidence="1 11">
        <name>FAD</name>
        <dbReference type="ChEBI" id="CHEBI:57692"/>
    </cofactor>
</comment>
<comment type="function">
    <text evidence="11">Catalyzes the oxidation of L-aspartate to iminoaspartate.</text>
</comment>
<dbReference type="Proteomes" id="UP001058098">
    <property type="component" value="Chromosome"/>
</dbReference>
<dbReference type="Pfam" id="PF00890">
    <property type="entry name" value="FAD_binding_2"/>
    <property type="match status" value="1"/>
</dbReference>
<feature type="domain" description="Fumarate reductase/succinate dehydrogenase flavoprotein-like C-terminal" evidence="13">
    <location>
        <begin position="457"/>
        <end position="486"/>
    </location>
</feature>
<dbReference type="InterPro" id="IPR037099">
    <property type="entry name" value="Fum_R/Succ_DH_flav-like_C_sf"/>
</dbReference>
<evidence type="ECO:0000259" key="12">
    <source>
        <dbReference type="Pfam" id="PF00890"/>
    </source>
</evidence>
<evidence type="ECO:0000256" key="8">
    <source>
        <dbReference type="ARBA" id="ARBA00023002"/>
    </source>
</evidence>
<dbReference type="EMBL" id="CP062229">
    <property type="protein sequence ID" value="UVC15220.1"/>
    <property type="molecule type" value="Genomic_DNA"/>
</dbReference>
<evidence type="ECO:0000256" key="7">
    <source>
        <dbReference type="ARBA" id="ARBA00022827"/>
    </source>
</evidence>
<comment type="subcellular location">
    <subcellularLocation>
        <location evidence="11">Cytoplasm</location>
    </subcellularLocation>
</comment>
<comment type="catalytic activity">
    <reaction evidence="9">
        <text>L-aspartate + O2 = iminosuccinate + H2O2</text>
        <dbReference type="Rhea" id="RHEA:25876"/>
        <dbReference type="ChEBI" id="CHEBI:15379"/>
        <dbReference type="ChEBI" id="CHEBI:16240"/>
        <dbReference type="ChEBI" id="CHEBI:29991"/>
        <dbReference type="ChEBI" id="CHEBI:77875"/>
        <dbReference type="EC" id="1.4.3.16"/>
    </reaction>
    <physiologicalReaction direction="left-to-right" evidence="9">
        <dbReference type="Rhea" id="RHEA:25877"/>
    </physiologicalReaction>
</comment>
<keyword evidence="15" id="KW-1185">Reference proteome</keyword>
<evidence type="ECO:0000313" key="15">
    <source>
        <dbReference type="Proteomes" id="UP001058098"/>
    </source>
</evidence>
<evidence type="ECO:0000256" key="6">
    <source>
        <dbReference type="ARBA" id="ARBA00022642"/>
    </source>
</evidence>
<dbReference type="SUPFAM" id="SSF46977">
    <property type="entry name" value="Succinate dehydrogenase/fumarate reductase flavoprotein C-terminal domain"/>
    <property type="match status" value="1"/>
</dbReference>
<dbReference type="RefSeq" id="WP_258119903.1">
    <property type="nucleotide sequence ID" value="NZ_CP062229.1"/>
</dbReference>
<dbReference type="PRINTS" id="PR00368">
    <property type="entry name" value="FADPNR"/>
</dbReference>
<evidence type="ECO:0000256" key="10">
    <source>
        <dbReference type="NCBIfam" id="TIGR00551"/>
    </source>
</evidence>
<name>A0ABY5QVJ3_9HYPH</name>
<dbReference type="EC" id="1.4.3.16" evidence="4 10"/>
<dbReference type="NCBIfam" id="NF005701">
    <property type="entry name" value="PRK07512.1"/>
    <property type="match status" value="1"/>
</dbReference>
<dbReference type="NCBIfam" id="TIGR00551">
    <property type="entry name" value="nadB"/>
    <property type="match status" value="1"/>
</dbReference>
<evidence type="ECO:0000256" key="5">
    <source>
        <dbReference type="ARBA" id="ARBA00022630"/>
    </source>
</evidence>
<dbReference type="Gene3D" id="3.90.700.10">
    <property type="entry name" value="Succinate dehydrogenase/fumarate reductase flavoprotein, catalytic domain"/>
    <property type="match status" value="1"/>
</dbReference>
<evidence type="ECO:0000256" key="9">
    <source>
        <dbReference type="ARBA" id="ARBA00048305"/>
    </source>
</evidence>
<evidence type="ECO:0000256" key="4">
    <source>
        <dbReference type="ARBA" id="ARBA00012173"/>
    </source>
</evidence>
<accession>A0ABY5QVJ3</accession>
<reference evidence="14" key="1">
    <citation type="submission" date="2020-09" db="EMBL/GenBank/DDBJ databases">
        <title>Rhizobia associated with sainfoin plants.</title>
        <authorList>
            <person name="Asharfi S."/>
            <person name="Kuzmanovic N."/>
            <person name="Bunk B."/>
            <person name="Sproeer C."/>
            <person name="Becker M."/>
            <person name="Thuenen T."/>
        </authorList>
    </citation>
    <scope>NUCLEOTIDE SEQUENCE</scope>
    <source>
        <strain evidence="14">OM4</strain>
    </source>
</reference>
<keyword evidence="8 11" id="KW-0560">Oxidoreductase</keyword>
<dbReference type="InterPro" id="IPR003953">
    <property type="entry name" value="FAD-dep_OxRdtase_2_FAD-bd"/>
</dbReference>
<comment type="similarity">
    <text evidence="3 11">Belongs to the FAD-dependent oxidoreductase 2 family. NadB subfamily.</text>
</comment>
<feature type="domain" description="FAD-dependent oxidoreductase 2 FAD-binding" evidence="12">
    <location>
        <begin position="13"/>
        <end position="378"/>
    </location>
</feature>
<keyword evidence="6 11" id="KW-0662">Pyridine nucleotide biosynthesis</keyword>
<dbReference type="SUPFAM" id="SSF56425">
    <property type="entry name" value="Succinate dehydrogenase/fumarate reductase flavoprotein, catalytic domain"/>
    <property type="match status" value="1"/>
</dbReference>